<dbReference type="Pfam" id="PF13539">
    <property type="entry name" value="Peptidase_M15_4"/>
    <property type="match status" value="1"/>
</dbReference>
<dbReference type="InterPro" id="IPR039561">
    <property type="entry name" value="Peptidase_M15C"/>
</dbReference>
<dbReference type="Gene3D" id="3.30.1380.10">
    <property type="match status" value="1"/>
</dbReference>
<evidence type="ECO:0000313" key="2">
    <source>
        <dbReference type="EMBL" id="GBC60811.1"/>
    </source>
</evidence>
<name>A0A401FV17_9BACT</name>
<dbReference type="CDD" id="cd14845">
    <property type="entry name" value="L-Ala-D-Glu_peptidase_like"/>
    <property type="match status" value="1"/>
</dbReference>
<keyword evidence="3" id="KW-1185">Reference proteome</keyword>
<dbReference type="EMBL" id="BEXT01000001">
    <property type="protein sequence ID" value="GBC60811.1"/>
    <property type="molecule type" value="Genomic_DNA"/>
</dbReference>
<sequence length="181" mass="20839">MTCEAAVRKSVGRPIPDRILKTLTLMEIRYYGFDGKVHRGQILIHRDLAPDIRKVFQVAFQEKFPFTSVIPVSHPRFEWDDHRSMAANNTSAFNYRNVTGKKRLSRHAFGLAIDINPRLNPYIRGREVLPPDARYQPGRAGTLTPDSPVVQTFLQLGWTWGGHWKTLKDYQHFQKDLAGQP</sequence>
<comment type="caution">
    <text evidence="2">The sequence shown here is derived from an EMBL/GenBank/DDBJ whole genome shotgun (WGS) entry which is preliminary data.</text>
</comment>
<organism evidence="2 3">
    <name type="scientific">Desulfonema ishimotonii</name>
    <dbReference type="NCBI Taxonomy" id="45657"/>
    <lineage>
        <taxon>Bacteria</taxon>
        <taxon>Pseudomonadati</taxon>
        <taxon>Thermodesulfobacteriota</taxon>
        <taxon>Desulfobacteria</taxon>
        <taxon>Desulfobacterales</taxon>
        <taxon>Desulfococcaceae</taxon>
        <taxon>Desulfonema</taxon>
    </lineage>
</organism>
<reference evidence="3" key="1">
    <citation type="submission" date="2017-11" db="EMBL/GenBank/DDBJ databases">
        <authorList>
            <person name="Watanabe M."/>
            <person name="Kojima H."/>
        </authorList>
    </citation>
    <scope>NUCLEOTIDE SEQUENCE [LARGE SCALE GENOMIC DNA]</scope>
    <source>
        <strain evidence="3">Tokyo 01</strain>
    </source>
</reference>
<dbReference type="InterPro" id="IPR009045">
    <property type="entry name" value="Zn_M74/Hedgehog-like"/>
</dbReference>
<feature type="domain" description="Peptidase M15C" evidence="1">
    <location>
        <begin position="99"/>
        <end position="174"/>
    </location>
</feature>
<gene>
    <name evidence="2" type="ORF">DENIS_1770</name>
</gene>
<keyword evidence="2" id="KW-0645">Protease</keyword>
<keyword evidence="2" id="KW-0121">Carboxypeptidase</keyword>
<keyword evidence="2" id="KW-0378">Hydrolase</keyword>
<dbReference type="GO" id="GO:0004180">
    <property type="term" value="F:carboxypeptidase activity"/>
    <property type="evidence" value="ECO:0007669"/>
    <property type="project" value="UniProtKB-KW"/>
</dbReference>
<evidence type="ECO:0000313" key="3">
    <source>
        <dbReference type="Proteomes" id="UP000288096"/>
    </source>
</evidence>
<dbReference type="SUPFAM" id="SSF55166">
    <property type="entry name" value="Hedgehog/DD-peptidase"/>
    <property type="match status" value="1"/>
</dbReference>
<protein>
    <submittedName>
        <fullName evidence="2">D-alanyl-D-alanine carboxypeptidase</fullName>
    </submittedName>
</protein>
<dbReference type="AlphaFoldDB" id="A0A401FV17"/>
<proteinExistence type="predicted"/>
<reference evidence="3" key="2">
    <citation type="submission" date="2019-01" db="EMBL/GenBank/DDBJ databases">
        <title>Genome sequence of Desulfonema ishimotonii strain Tokyo 01.</title>
        <authorList>
            <person name="Fukui M."/>
        </authorList>
    </citation>
    <scope>NUCLEOTIDE SEQUENCE [LARGE SCALE GENOMIC DNA]</scope>
    <source>
        <strain evidence="3">Tokyo 01</strain>
    </source>
</reference>
<evidence type="ECO:0000259" key="1">
    <source>
        <dbReference type="Pfam" id="PF13539"/>
    </source>
</evidence>
<accession>A0A401FV17</accession>
<dbReference type="Proteomes" id="UP000288096">
    <property type="component" value="Unassembled WGS sequence"/>
</dbReference>